<evidence type="ECO:0000256" key="2">
    <source>
        <dbReference type="ARBA" id="ARBA00001947"/>
    </source>
</evidence>
<keyword evidence="11" id="KW-0482">Metalloprotease</keyword>
<dbReference type="SUPFAM" id="SSF63737">
    <property type="entry name" value="Leukotriene A4 hydrolase N-terminal domain"/>
    <property type="match status" value="1"/>
</dbReference>
<dbReference type="Pfam" id="PF17432">
    <property type="entry name" value="DUF3458_C"/>
    <property type="match status" value="1"/>
</dbReference>
<keyword evidence="6 17" id="KW-0031">Aminopeptidase</keyword>
<evidence type="ECO:0000256" key="9">
    <source>
        <dbReference type="ARBA" id="ARBA00022801"/>
    </source>
</evidence>
<dbReference type="Gene3D" id="2.60.40.1730">
    <property type="entry name" value="tricorn interacting facor f3 domain"/>
    <property type="match status" value="1"/>
</dbReference>
<dbReference type="EMBL" id="CP009888">
    <property type="protein sequence ID" value="AIY65640.1"/>
    <property type="molecule type" value="Genomic_DNA"/>
</dbReference>
<feature type="domain" description="Peptidase M1 alanyl aminopeptidase Ig-like fold" evidence="14">
    <location>
        <begin position="447"/>
        <end position="547"/>
    </location>
</feature>
<dbReference type="EC" id="3.4.11.2" evidence="4 12"/>
<evidence type="ECO:0000256" key="12">
    <source>
        <dbReference type="NCBIfam" id="TIGR02414"/>
    </source>
</evidence>
<keyword evidence="10" id="KW-0862">Zinc</keyword>
<dbReference type="Gene3D" id="1.25.50.10">
    <property type="entry name" value="Peptidase M1, alanyl aminopeptidase, C-terminal domain"/>
    <property type="match status" value="1"/>
</dbReference>
<dbReference type="Pfam" id="PF11940">
    <property type="entry name" value="DUF3458"/>
    <property type="match status" value="1"/>
</dbReference>
<dbReference type="InterPro" id="IPR035414">
    <property type="entry name" value="Peptidase_M1_pepN_Ig-like"/>
</dbReference>
<dbReference type="InterPro" id="IPR045357">
    <property type="entry name" value="Aminopeptidase_N-like_N"/>
</dbReference>
<dbReference type="STRING" id="1348114.OM33_11085"/>
<evidence type="ECO:0000256" key="7">
    <source>
        <dbReference type="ARBA" id="ARBA00022670"/>
    </source>
</evidence>
<dbReference type="Proteomes" id="UP000030341">
    <property type="component" value="Chromosome 1"/>
</dbReference>
<dbReference type="GO" id="GO:0006508">
    <property type="term" value="P:proteolysis"/>
    <property type="evidence" value="ECO:0007669"/>
    <property type="project" value="UniProtKB-UniRule"/>
</dbReference>
<dbReference type="SUPFAM" id="SSF55486">
    <property type="entry name" value="Metalloproteases ('zincins'), catalytic domain"/>
    <property type="match status" value="1"/>
</dbReference>
<proteinExistence type="inferred from homology"/>
<name>A0A0A7EG65_9GAMM</name>
<evidence type="ECO:0000256" key="3">
    <source>
        <dbReference type="ARBA" id="ARBA00010136"/>
    </source>
</evidence>
<evidence type="ECO:0000256" key="10">
    <source>
        <dbReference type="ARBA" id="ARBA00022833"/>
    </source>
</evidence>
<dbReference type="InterPro" id="IPR014782">
    <property type="entry name" value="Peptidase_M1_dom"/>
</dbReference>
<dbReference type="RefSeq" id="WP_038641704.1">
    <property type="nucleotide sequence ID" value="NZ_CP009888.1"/>
</dbReference>
<comment type="cofactor">
    <cofactor evidence="2">
        <name>Zn(2+)</name>
        <dbReference type="ChEBI" id="CHEBI:29105"/>
    </cofactor>
</comment>
<dbReference type="NCBIfam" id="TIGR02414">
    <property type="entry name" value="pepN_proteo"/>
    <property type="match status" value="1"/>
</dbReference>
<dbReference type="PANTHER" id="PTHR46322:SF1">
    <property type="entry name" value="PUROMYCIN-SENSITIVE AMINOPEPTIDASE"/>
    <property type="match status" value="1"/>
</dbReference>
<dbReference type="FunFam" id="3.30.2010.30:FF:000002">
    <property type="entry name" value="Putative aminopeptidase N"/>
    <property type="match status" value="1"/>
</dbReference>
<sequence length="868" mass="98493">MSEQHISTNQAKYRKDYKAPDFLVDSLYLEFDLQPTQTRVLQKSHYKRVTENESDLWLDGVNQTLHCINVNGVPFSQYEQFEQGILLKNLPSEFELHIESEIDPQNNTSLEGLYLSDGAYCTQCEAEGFRKITYFQDRPDVLTKYTVKVIADKSFTHLLSNGNKIESGELADGRHFNVWQDPYNKPSYLFALVAGDFDVLQDTFKTRTGRDVLLELFVDKGNLNKADHAMASLKRAMKWDEERFDLEYDLDIYMIVAVDFFNMGAMENKGLNIFNSKCVLANQATATDRDYHTIESIVGHEYFHNWTGNRVTCQDWFQLSLKEGLTVFRDQEFSSDIGSRALNRIDAVKVMRGPQFSEDAGPMAHPIRPDKVIEMNNFYTVTVYDKGSEVIRMMHTLLGETNFQKGMKLYFERHDGTAATCDDFVSAMQDASNIDLTLFSKWYSQSGTPELNVDRHYNESDKTLTLTVTQYTAPTQDQSEKQALHIPLAIEVISPKGISQPLQINGEVVGNVVSLKSETHQYIFENIEQDSAVVFLEDFSAPCKVEFDQSLDELITIVKHARSDFSKWDAMQRLMIVCLKSSIDSGSELPKMVLDLFNELLSSESKDLALLSELITLPSFDAIAATYKTVPVDKICAQLAGYKSTLAMELKDSLVQLYTSLDENGGLDAHSISVRALKGCILSYLALTDWDQASHELEQQFTDSNMTNSLNALSAVCDSLHSVHSEFLTRFKEKWQHDVLVLDKWLAQVGRLKSENITATITEMFANGEVDITNPNRVRALLMSYCMFNPQAFHAVDGSGYTLLTDLLIKLDKINPQNAARLITPLMSYKRHTIERQNKVKEQLKRLADISDLSPDLYEKVSNALNGE</sequence>
<dbReference type="FunFam" id="2.60.40.1840:FF:000001">
    <property type="entry name" value="Aminopeptidase N"/>
    <property type="match status" value="1"/>
</dbReference>
<evidence type="ECO:0000259" key="14">
    <source>
        <dbReference type="Pfam" id="PF11940"/>
    </source>
</evidence>
<dbReference type="KEGG" id="pseo:OM33_11085"/>
<feature type="domain" description="Peptidase M1 alanyl aminopeptidase C-terminal" evidence="15">
    <location>
        <begin position="552"/>
        <end position="865"/>
    </location>
</feature>
<keyword evidence="7" id="KW-0645">Protease</keyword>
<keyword evidence="18" id="KW-1185">Reference proteome</keyword>
<keyword evidence="9" id="KW-0378">Hydrolase</keyword>
<dbReference type="PANTHER" id="PTHR46322">
    <property type="entry name" value="PUROMYCIN-SENSITIVE AMINOPEPTIDASE"/>
    <property type="match status" value="1"/>
</dbReference>
<evidence type="ECO:0000259" key="15">
    <source>
        <dbReference type="Pfam" id="PF17432"/>
    </source>
</evidence>
<evidence type="ECO:0000313" key="18">
    <source>
        <dbReference type="Proteomes" id="UP000030341"/>
    </source>
</evidence>
<dbReference type="CDD" id="cd09600">
    <property type="entry name" value="M1_APN"/>
    <property type="match status" value="1"/>
</dbReference>
<evidence type="ECO:0000256" key="4">
    <source>
        <dbReference type="ARBA" id="ARBA00012564"/>
    </source>
</evidence>
<dbReference type="HOGENOM" id="CLU_007993_2_0_6"/>
<dbReference type="FunFam" id="1.10.390.10:FF:000002">
    <property type="entry name" value="Aminopeptidase N"/>
    <property type="match status" value="1"/>
</dbReference>
<dbReference type="InterPro" id="IPR001930">
    <property type="entry name" value="Peptidase_M1"/>
</dbReference>
<dbReference type="Gene3D" id="2.60.40.1840">
    <property type="match status" value="1"/>
</dbReference>
<evidence type="ECO:0000313" key="17">
    <source>
        <dbReference type="EMBL" id="AIY65640.1"/>
    </source>
</evidence>
<dbReference type="InterPro" id="IPR027268">
    <property type="entry name" value="Peptidase_M4/M1_CTD_sf"/>
</dbReference>
<evidence type="ECO:0000256" key="1">
    <source>
        <dbReference type="ARBA" id="ARBA00000098"/>
    </source>
</evidence>
<dbReference type="InterPro" id="IPR024601">
    <property type="entry name" value="Peptidase_M1_pepN_C"/>
</dbReference>
<evidence type="ECO:0000256" key="6">
    <source>
        <dbReference type="ARBA" id="ARBA00022438"/>
    </source>
</evidence>
<dbReference type="InterPro" id="IPR012779">
    <property type="entry name" value="Peptidase_M1_pepN"/>
</dbReference>
<organism evidence="17 18">
    <name type="scientific">Pseudoalteromonas piratica</name>
    <dbReference type="NCBI Taxonomy" id="1348114"/>
    <lineage>
        <taxon>Bacteria</taxon>
        <taxon>Pseudomonadati</taxon>
        <taxon>Pseudomonadota</taxon>
        <taxon>Gammaproteobacteria</taxon>
        <taxon>Alteromonadales</taxon>
        <taxon>Pseudoalteromonadaceae</taxon>
        <taxon>Pseudoalteromonas</taxon>
    </lineage>
</organism>
<dbReference type="Gene3D" id="1.10.390.10">
    <property type="entry name" value="Neutral Protease Domain 2"/>
    <property type="match status" value="1"/>
</dbReference>
<dbReference type="InterPro" id="IPR038438">
    <property type="entry name" value="PepN_Ig-like_sf"/>
</dbReference>
<evidence type="ECO:0000259" key="13">
    <source>
        <dbReference type="Pfam" id="PF01433"/>
    </source>
</evidence>
<dbReference type="GO" id="GO:0008270">
    <property type="term" value="F:zinc ion binding"/>
    <property type="evidence" value="ECO:0007669"/>
    <property type="project" value="InterPro"/>
</dbReference>
<reference evidence="17 18" key="1">
    <citation type="submission" date="2014-11" db="EMBL/GenBank/DDBJ databases">
        <title>Complete Genome Sequence of Pseudoalteromonas sp. Strain OCN003 Isolated from Kaneohe Bay, Oahu, Hawaii.</title>
        <authorList>
            <person name="Beurmann S."/>
            <person name="Videau P."/>
            <person name="Ushijima B."/>
            <person name="Smith A.M."/>
            <person name="Aeby G.S."/>
            <person name="Callahan S.M."/>
            <person name="Belcaid M."/>
        </authorList>
    </citation>
    <scope>NUCLEOTIDE SEQUENCE [LARGE SCALE GENOMIC DNA]</scope>
    <source>
        <strain evidence="17 18">OCN003</strain>
    </source>
</reference>
<dbReference type="AlphaFoldDB" id="A0A0A7EG65"/>
<comment type="similarity">
    <text evidence="3">Belongs to the peptidase M1 family.</text>
</comment>
<feature type="domain" description="Peptidase M1 membrane alanine aminopeptidase" evidence="13">
    <location>
        <begin position="229"/>
        <end position="440"/>
    </location>
</feature>
<dbReference type="GO" id="GO:0008237">
    <property type="term" value="F:metallopeptidase activity"/>
    <property type="evidence" value="ECO:0007669"/>
    <property type="project" value="UniProtKB-UniRule"/>
</dbReference>
<dbReference type="eggNOG" id="COG0308">
    <property type="taxonomic scope" value="Bacteria"/>
</dbReference>
<comment type="catalytic activity">
    <reaction evidence="1">
        <text>Release of an N-terminal amino acid, Xaa-|-Yaa- from a peptide, amide or arylamide. Xaa is preferably Ala, but may be most amino acids including Pro (slow action). When a terminal hydrophobic residue is followed by a prolyl residue, the two may be released as an intact Xaa-Pro dipeptide.</text>
        <dbReference type="EC" id="3.4.11.2"/>
    </reaction>
</comment>
<dbReference type="InterPro" id="IPR042097">
    <property type="entry name" value="Aminopeptidase_N-like_N_sf"/>
</dbReference>
<dbReference type="InterPro" id="IPR037144">
    <property type="entry name" value="Peptidase_M1_pepN_C_sf"/>
</dbReference>
<evidence type="ECO:0000256" key="11">
    <source>
        <dbReference type="ARBA" id="ARBA00023049"/>
    </source>
</evidence>
<evidence type="ECO:0000256" key="5">
    <source>
        <dbReference type="ARBA" id="ARBA00015611"/>
    </source>
</evidence>
<feature type="domain" description="Aminopeptidase N-like N-terminal" evidence="16">
    <location>
        <begin position="93"/>
        <end position="189"/>
    </location>
</feature>
<keyword evidence="8" id="KW-0479">Metal-binding</keyword>
<dbReference type="MEROPS" id="M01.005"/>
<evidence type="ECO:0000259" key="16">
    <source>
        <dbReference type="Pfam" id="PF17900"/>
    </source>
</evidence>
<dbReference type="GO" id="GO:0016285">
    <property type="term" value="F:alanyl aminopeptidase activity"/>
    <property type="evidence" value="ECO:0007669"/>
    <property type="project" value="UniProtKB-EC"/>
</dbReference>
<evidence type="ECO:0000256" key="8">
    <source>
        <dbReference type="ARBA" id="ARBA00022723"/>
    </source>
</evidence>
<accession>A0A0A7EG65</accession>
<dbReference type="OrthoDB" id="100605at2"/>
<dbReference type="Pfam" id="PF01433">
    <property type="entry name" value="Peptidase_M1"/>
    <property type="match status" value="1"/>
</dbReference>
<dbReference type="Gene3D" id="3.30.2010.30">
    <property type="match status" value="1"/>
</dbReference>
<dbReference type="Pfam" id="PF17900">
    <property type="entry name" value="Peptidase_M1_N"/>
    <property type="match status" value="1"/>
</dbReference>
<gene>
    <name evidence="17" type="primary">pepN</name>
    <name evidence="17" type="ORF">OM33_11085</name>
</gene>
<protein>
    <recommendedName>
        <fullName evidence="5 12">Aminopeptidase N</fullName>
        <ecNumber evidence="4 12">3.4.11.2</ecNumber>
    </recommendedName>
</protein>
<dbReference type="PRINTS" id="PR00756">
    <property type="entry name" value="ALADIPTASE"/>
</dbReference>